<reference evidence="1 2" key="1">
    <citation type="submission" date="2020-09" db="EMBL/GenBank/DDBJ databases">
        <title>De no assembly of potato wild relative species, Solanum commersonii.</title>
        <authorList>
            <person name="Cho K."/>
        </authorList>
    </citation>
    <scope>NUCLEOTIDE SEQUENCE [LARGE SCALE GENOMIC DNA]</scope>
    <source>
        <strain evidence="1">LZ3.2</strain>
        <tissue evidence="1">Leaf</tissue>
    </source>
</reference>
<feature type="non-terminal residue" evidence="1">
    <location>
        <position position="71"/>
    </location>
</feature>
<gene>
    <name evidence="1" type="ORF">H5410_021651</name>
</gene>
<name>A0A9J5ZCJ1_SOLCO</name>
<feature type="non-terminal residue" evidence="1">
    <location>
        <position position="1"/>
    </location>
</feature>
<proteinExistence type="predicted"/>
<dbReference type="AlphaFoldDB" id="A0A9J5ZCJ1"/>
<accession>A0A9J5ZCJ1</accession>
<evidence type="ECO:0000313" key="2">
    <source>
        <dbReference type="Proteomes" id="UP000824120"/>
    </source>
</evidence>
<dbReference type="Proteomes" id="UP000824120">
    <property type="component" value="Chromosome 4"/>
</dbReference>
<sequence>FELLSYEIVEFLAFELTLINIRGSDVRIGILRVRRQLVSCGFHGCRVKEASDSRFDGSIESGMSSTIDLHM</sequence>
<protein>
    <submittedName>
        <fullName evidence="1">Uncharacterized protein</fullName>
    </submittedName>
</protein>
<comment type="caution">
    <text evidence="1">The sequence shown here is derived from an EMBL/GenBank/DDBJ whole genome shotgun (WGS) entry which is preliminary data.</text>
</comment>
<organism evidence="1 2">
    <name type="scientific">Solanum commersonii</name>
    <name type="common">Commerson's wild potato</name>
    <name type="synonym">Commerson's nightshade</name>
    <dbReference type="NCBI Taxonomy" id="4109"/>
    <lineage>
        <taxon>Eukaryota</taxon>
        <taxon>Viridiplantae</taxon>
        <taxon>Streptophyta</taxon>
        <taxon>Embryophyta</taxon>
        <taxon>Tracheophyta</taxon>
        <taxon>Spermatophyta</taxon>
        <taxon>Magnoliopsida</taxon>
        <taxon>eudicotyledons</taxon>
        <taxon>Gunneridae</taxon>
        <taxon>Pentapetalae</taxon>
        <taxon>asterids</taxon>
        <taxon>lamiids</taxon>
        <taxon>Solanales</taxon>
        <taxon>Solanaceae</taxon>
        <taxon>Solanoideae</taxon>
        <taxon>Solaneae</taxon>
        <taxon>Solanum</taxon>
    </lineage>
</organism>
<evidence type="ECO:0000313" key="1">
    <source>
        <dbReference type="EMBL" id="KAG5610370.1"/>
    </source>
</evidence>
<keyword evidence="2" id="KW-1185">Reference proteome</keyword>
<dbReference type="EMBL" id="JACXVP010000004">
    <property type="protein sequence ID" value="KAG5610370.1"/>
    <property type="molecule type" value="Genomic_DNA"/>
</dbReference>